<dbReference type="Pfam" id="PF12893">
    <property type="entry name" value="Lumazine_bd_2"/>
    <property type="match status" value="1"/>
</dbReference>
<sequence length="120" mass="13935">MNDSNEIVELVQRYFDATWRGDVEQLRTVFDARAIVAGEVNGQPYYKTIDEYLAGVAIRKSPAELGEPVETELLMLDVQQNIATAKLHVRMLGFNYYNYFSIMRQRDRWLVITKTLTNVQ</sequence>
<gene>
    <name evidence="1" type="ORF">E1N52_00940</name>
</gene>
<accession>A0A4R5LLX6</accession>
<evidence type="ECO:0000313" key="1">
    <source>
        <dbReference type="EMBL" id="TDG10856.1"/>
    </source>
</evidence>
<dbReference type="AlphaFoldDB" id="A0A4R5LLX6"/>
<proteinExistence type="predicted"/>
<dbReference type="InterPro" id="IPR032710">
    <property type="entry name" value="NTF2-like_dom_sf"/>
</dbReference>
<dbReference type="OrthoDB" id="5676998at2"/>
<dbReference type="Proteomes" id="UP000295606">
    <property type="component" value="Unassembled WGS sequence"/>
</dbReference>
<evidence type="ECO:0000313" key="2">
    <source>
        <dbReference type="Proteomes" id="UP000295606"/>
    </source>
</evidence>
<name>A0A4R5LLX6_9BURK</name>
<organism evidence="1 2">
    <name type="scientific">Paraburkholderia guartelaensis</name>
    <dbReference type="NCBI Taxonomy" id="2546446"/>
    <lineage>
        <taxon>Bacteria</taxon>
        <taxon>Pseudomonadati</taxon>
        <taxon>Pseudomonadota</taxon>
        <taxon>Betaproteobacteria</taxon>
        <taxon>Burkholderiales</taxon>
        <taxon>Burkholderiaceae</taxon>
        <taxon>Paraburkholderia</taxon>
    </lineage>
</organism>
<dbReference type="Gene3D" id="3.10.450.50">
    <property type="match status" value="1"/>
</dbReference>
<dbReference type="InterPro" id="IPR039437">
    <property type="entry name" value="FrzH/put_lumazine-bd"/>
</dbReference>
<dbReference type="RefSeq" id="WP_133179340.1">
    <property type="nucleotide sequence ID" value="NZ_SMOD01000001.1"/>
</dbReference>
<dbReference type="EMBL" id="SMOD01000001">
    <property type="protein sequence ID" value="TDG10856.1"/>
    <property type="molecule type" value="Genomic_DNA"/>
</dbReference>
<dbReference type="SUPFAM" id="SSF54427">
    <property type="entry name" value="NTF2-like"/>
    <property type="match status" value="1"/>
</dbReference>
<protein>
    <submittedName>
        <fullName evidence="1">Nuclear transport factor 2 family protein</fullName>
    </submittedName>
</protein>
<reference evidence="1 2" key="1">
    <citation type="submission" date="2019-03" db="EMBL/GenBank/DDBJ databases">
        <title>Paraburkholderia sp. isolated from native Mimosa gymnas in Guartela State Park, Brazil.</title>
        <authorList>
            <person name="Paulitsch F."/>
            <person name="Hungria M."/>
            <person name="Delamuta J.R.M."/>
            <person name="Ribeiro R.A."/>
            <person name="Dall'Agnol R."/>
            <person name="Silva J.S.B."/>
        </authorList>
    </citation>
    <scope>NUCLEOTIDE SEQUENCE [LARGE SCALE GENOMIC DNA]</scope>
    <source>
        <strain evidence="1 2">CNPSo 3008</strain>
    </source>
</reference>
<comment type="caution">
    <text evidence="1">The sequence shown here is derived from an EMBL/GenBank/DDBJ whole genome shotgun (WGS) entry which is preliminary data.</text>
</comment>